<dbReference type="NCBIfam" id="TIGR02385">
    <property type="entry name" value="RelE_StbE"/>
    <property type="match status" value="1"/>
</dbReference>
<dbReference type="PANTHER" id="PTHR35601">
    <property type="entry name" value="TOXIN RELE"/>
    <property type="match status" value="1"/>
</dbReference>
<gene>
    <name evidence="3" type="ORF">P0Y58_24475</name>
</gene>
<protein>
    <submittedName>
        <fullName evidence="3">Type II toxin-antitoxin system mRNA interferase toxin, RelE/StbE family</fullName>
    </submittedName>
</protein>
<proteinExistence type="inferred from homology"/>
<evidence type="ECO:0000256" key="1">
    <source>
        <dbReference type="ARBA" id="ARBA00006226"/>
    </source>
</evidence>
<name>A0AAJ6BB98_9PSED</name>
<evidence type="ECO:0000313" key="4">
    <source>
        <dbReference type="Proteomes" id="UP001216329"/>
    </source>
</evidence>
<accession>A0AAJ6BB98</accession>
<dbReference type="Proteomes" id="UP001216329">
    <property type="component" value="Chromosome"/>
</dbReference>
<dbReference type="Gene3D" id="3.30.2310.20">
    <property type="entry name" value="RelE-like"/>
    <property type="match status" value="1"/>
</dbReference>
<dbReference type="SUPFAM" id="SSF143011">
    <property type="entry name" value="RelE-like"/>
    <property type="match status" value="1"/>
</dbReference>
<sequence length="105" mass="12322">MSSSPKPKEARSYDLEFDVRARKEFRKLDGELQIQFARKLKERLAEPRVEKDRLSGMADCYKIKLRSAGYRLVYRVVDQRVVVIVIAVGKRERSDVYDSARSRLE</sequence>
<evidence type="ECO:0000313" key="3">
    <source>
        <dbReference type="EMBL" id="WEK30007.1"/>
    </source>
</evidence>
<dbReference type="Pfam" id="PF05016">
    <property type="entry name" value="ParE_toxin"/>
    <property type="match status" value="1"/>
</dbReference>
<comment type="similarity">
    <text evidence="1">Belongs to the RelE toxin family.</text>
</comment>
<dbReference type="InterPro" id="IPR007712">
    <property type="entry name" value="RelE/ParE_toxin"/>
</dbReference>
<dbReference type="PANTHER" id="PTHR35601:SF1">
    <property type="entry name" value="TOXIN RELE"/>
    <property type="match status" value="1"/>
</dbReference>
<dbReference type="InterPro" id="IPR035093">
    <property type="entry name" value="RelE/ParE_toxin_dom_sf"/>
</dbReference>
<keyword evidence="2" id="KW-1277">Toxin-antitoxin system</keyword>
<organism evidence="3 4">
    <name type="scientific">Candidatus Pseudomonas phytovorans</name>
    <dbReference type="NCBI Taxonomy" id="3121377"/>
    <lineage>
        <taxon>Bacteria</taxon>
        <taxon>Pseudomonadati</taxon>
        <taxon>Pseudomonadota</taxon>
        <taxon>Gammaproteobacteria</taxon>
        <taxon>Pseudomonadales</taxon>
        <taxon>Pseudomonadaceae</taxon>
        <taxon>Pseudomonas</taxon>
    </lineage>
</organism>
<dbReference type="EMBL" id="CP119325">
    <property type="protein sequence ID" value="WEK30007.1"/>
    <property type="molecule type" value="Genomic_DNA"/>
</dbReference>
<dbReference type="AlphaFoldDB" id="A0AAJ6BB98"/>
<reference evidence="3" key="1">
    <citation type="submission" date="2023-03" db="EMBL/GenBank/DDBJ databases">
        <title>Andean soil-derived lignocellulolytic bacterial consortium as a source of novel taxa and putative plastic-active enzymes.</title>
        <authorList>
            <person name="Diaz-Garcia L."/>
            <person name="Chuvochina M."/>
            <person name="Feuerriegel G."/>
            <person name="Bunk B."/>
            <person name="Sproer C."/>
            <person name="Streit W.R."/>
            <person name="Rodriguez L.M."/>
            <person name="Overmann J."/>
            <person name="Jimenez D.J."/>
        </authorList>
    </citation>
    <scope>NUCLEOTIDE SEQUENCE</scope>
    <source>
        <strain evidence="3">MAG 876</strain>
    </source>
</reference>
<evidence type="ECO:0000256" key="2">
    <source>
        <dbReference type="ARBA" id="ARBA00022649"/>
    </source>
</evidence>